<evidence type="ECO:0000256" key="3">
    <source>
        <dbReference type="ARBA" id="ARBA00022840"/>
    </source>
</evidence>
<dbReference type="RefSeq" id="XP_021880431.1">
    <property type="nucleotide sequence ID" value="XM_022020857.1"/>
</dbReference>
<dbReference type="PANTHER" id="PTHR45629">
    <property type="entry name" value="SNF2/RAD54 FAMILY MEMBER"/>
    <property type="match status" value="1"/>
</dbReference>
<dbReference type="Gene3D" id="3.40.50.10810">
    <property type="entry name" value="Tandem AAA-ATPase domain"/>
    <property type="match status" value="1"/>
</dbReference>
<evidence type="ECO:0000256" key="2">
    <source>
        <dbReference type="ARBA" id="ARBA00022801"/>
    </source>
</evidence>
<dbReference type="EMBL" id="MCFF01000023">
    <property type="protein sequence ID" value="ORZ13350.1"/>
    <property type="molecule type" value="Genomic_DNA"/>
</dbReference>
<dbReference type="GO" id="GO:0015616">
    <property type="term" value="F:DNA translocase activity"/>
    <property type="evidence" value="ECO:0007669"/>
    <property type="project" value="TreeGrafter"/>
</dbReference>
<evidence type="ECO:0000256" key="4">
    <source>
        <dbReference type="SAM" id="MobiDB-lite"/>
    </source>
</evidence>
<keyword evidence="3" id="KW-0067">ATP-binding</keyword>
<dbReference type="InterPro" id="IPR049730">
    <property type="entry name" value="SNF2/RAD54-like_C"/>
</dbReference>
<dbReference type="GeneID" id="33562701"/>
<dbReference type="AlphaFoldDB" id="A0A1Y2GJZ4"/>
<protein>
    <submittedName>
        <fullName evidence="7">SNF2 family N-terminal domain-domain-containing protein</fullName>
    </submittedName>
</protein>
<feature type="region of interest" description="Disordered" evidence="4">
    <location>
        <begin position="590"/>
        <end position="609"/>
    </location>
</feature>
<evidence type="ECO:0000256" key="1">
    <source>
        <dbReference type="ARBA" id="ARBA00022741"/>
    </source>
</evidence>
<dbReference type="PANTHER" id="PTHR45629:SF7">
    <property type="entry name" value="DNA EXCISION REPAIR PROTEIN ERCC-6-RELATED"/>
    <property type="match status" value="1"/>
</dbReference>
<feature type="compositionally biased region" description="Polar residues" evidence="4">
    <location>
        <begin position="595"/>
        <end position="609"/>
    </location>
</feature>
<dbReference type="GO" id="GO:0000724">
    <property type="term" value="P:double-strand break repair via homologous recombination"/>
    <property type="evidence" value="ECO:0007669"/>
    <property type="project" value="TreeGrafter"/>
</dbReference>
<dbReference type="OrthoDB" id="413460at2759"/>
<dbReference type="InterPro" id="IPR050496">
    <property type="entry name" value="SNF2_RAD54_helicase_repair"/>
</dbReference>
<feature type="region of interest" description="Disordered" evidence="4">
    <location>
        <begin position="1"/>
        <end position="38"/>
    </location>
</feature>
<keyword evidence="2" id="KW-0378">Hydrolase</keyword>
<feature type="domain" description="Helicase ATP-binding" evidence="5">
    <location>
        <begin position="92"/>
        <end position="261"/>
    </location>
</feature>
<accession>A0A1Y2GJZ4</accession>
<dbReference type="Gene3D" id="3.40.50.300">
    <property type="entry name" value="P-loop containing nucleotide triphosphate hydrolases"/>
    <property type="match status" value="1"/>
</dbReference>
<reference evidence="7 8" key="1">
    <citation type="submission" date="2016-07" db="EMBL/GenBank/DDBJ databases">
        <title>Pervasive Adenine N6-methylation of Active Genes in Fungi.</title>
        <authorList>
            <consortium name="DOE Joint Genome Institute"/>
            <person name="Mondo S.J."/>
            <person name="Dannebaum R.O."/>
            <person name="Kuo R.C."/>
            <person name="Labutti K."/>
            <person name="Haridas S."/>
            <person name="Kuo A."/>
            <person name="Salamov A."/>
            <person name="Ahrendt S.R."/>
            <person name="Lipzen A."/>
            <person name="Sullivan W."/>
            <person name="Andreopoulos W.B."/>
            <person name="Clum A."/>
            <person name="Lindquist E."/>
            <person name="Daum C."/>
            <person name="Ramamoorthy G.K."/>
            <person name="Gryganskyi A."/>
            <person name="Culley D."/>
            <person name="Magnuson J.K."/>
            <person name="James T.Y."/>
            <person name="O'Malley M.A."/>
            <person name="Stajich J.E."/>
            <person name="Spatafora J.W."/>
            <person name="Visel A."/>
            <person name="Grigoriev I.V."/>
        </authorList>
    </citation>
    <scope>NUCLEOTIDE SEQUENCE [LARGE SCALE GENOMIC DNA]</scope>
    <source>
        <strain evidence="7 8">NRRL 3116</strain>
    </source>
</reference>
<dbReference type="SMART" id="SM00490">
    <property type="entry name" value="HELICc"/>
    <property type="match status" value="1"/>
</dbReference>
<dbReference type="InterPro" id="IPR038718">
    <property type="entry name" value="SNF2-like_sf"/>
</dbReference>
<name>A0A1Y2GJZ4_9FUNG</name>
<dbReference type="Gene3D" id="1.20.120.850">
    <property type="entry name" value="SWI2/SNF2 ATPases, N-terminal domain"/>
    <property type="match status" value="1"/>
</dbReference>
<dbReference type="GO" id="GO:0005524">
    <property type="term" value="F:ATP binding"/>
    <property type="evidence" value="ECO:0007669"/>
    <property type="project" value="InterPro"/>
</dbReference>
<dbReference type="InterPro" id="IPR027417">
    <property type="entry name" value="P-loop_NTPase"/>
</dbReference>
<evidence type="ECO:0000313" key="7">
    <source>
        <dbReference type="EMBL" id="ORZ13350.1"/>
    </source>
</evidence>
<dbReference type="SMART" id="SM00487">
    <property type="entry name" value="DEXDc"/>
    <property type="match status" value="1"/>
</dbReference>
<keyword evidence="1" id="KW-0547">Nucleotide-binding</keyword>
<dbReference type="GO" id="GO:0005634">
    <property type="term" value="C:nucleus"/>
    <property type="evidence" value="ECO:0007669"/>
    <property type="project" value="TreeGrafter"/>
</dbReference>
<organism evidence="7 8">
    <name type="scientific">Lobosporangium transversale</name>
    <dbReference type="NCBI Taxonomy" id="64571"/>
    <lineage>
        <taxon>Eukaryota</taxon>
        <taxon>Fungi</taxon>
        <taxon>Fungi incertae sedis</taxon>
        <taxon>Mucoromycota</taxon>
        <taxon>Mortierellomycotina</taxon>
        <taxon>Mortierellomycetes</taxon>
        <taxon>Mortierellales</taxon>
        <taxon>Mortierellaceae</taxon>
        <taxon>Lobosporangium</taxon>
    </lineage>
</organism>
<dbReference type="InterPro" id="IPR001650">
    <property type="entry name" value="Helicase_C-like"/>
</dbReference>
<proteinExistence type="predicted"/>
<dbReference type="STRING" id="64571.A0A1Y2GJZ4"/>
<evidence type="ECO:0000313" key="8">
    <source>
        <dbReference type="Proteomes" id="UP000193648"/>
    </source>
</evidence>
<dbReference type="GO" id="GO:0007131">
    <property type="term" value="P:reciprocal meiotic recombination"/>
    <property type="evidence" value="ECO:0007669"/>
    <property type="project" value="TreeGrafter"/>
</dbReference>
<dbReference type="InParanoid" id="A0A1Y2GJZ4"/>
<keyword evidence="8" id="KW-1185">Reference proteome</keyword>
<dbReference type="CDD" id="cd18004">
    <property type="entry name" value="DEXHc_RAD54"/>
    <property type="match status" value="1"/>
</dbReference>
<dbReference type="InterPro" id="IPR014001">
    <property type="entry name" value="Helicase_ATP-bd"/>
</dbReference>
<dbReference type="GO" id="GO:0016787">
    <property type="term" value="F:hydrolase activity"/>
    <property type="evidence" value="ECO:0007669"/>
    <property type="project" value="UniProtKB-KW"/>
</dbReference>
<comment type="caution">
    <text evidence="7">The sequence shown here is derived from an EMBL/GenBank/DDBJ whole genome shotgun (WGS) entry which is preliminary data.</text>
</comment>
<dbReference type="Pfam" id="PF00271">
    <property type="entry name" value="Helicase_C"/>
    <property type="match status" value="1"/>
</dbReference>
<dbReference type="FunFam" id="3.40.50.10810:FF:000020">
    <property type="entry name" value="DNA repair and recombination protein RAD54B"/>
    <property type="match status" value="1"/>
</dbReference>
<evidence type="ECO:0000259" key="5">
    <source>
        <dbReference type="PROSITE" id="PS51192"/>
    </source>
</evidence>
<dbReference type="FunCoup" id="A0A1Y2GJZ4">
    <property type="interactions" value="186"/>
</dbReference>
<dbReference type="SUPFAM" id="SSF52540">
    <property type="entry name" value="P-loop containing nucleoside triphosphate hydrolases"/>
    <property type="match status" value="2"/>
</dbReference>
<dbReference type="InterPro" id="IPR000330">
    <property type="entry name" value="SNF2_N"/>
</dbReference>
<dbReference type="Proteomes" id="UP000193648">
    <property type="component" value="Unassembled WGS sequence"/>
</dbReference>
<dbReference type="PROSITE" id="PS51192">
    <property type="entry name" value="HELICASE_ATP_BIND_1"/>
    <property type="match status" value="1"/>
</dbReference>
<dbReference type="CDD" id="cd18793">
    <property type="entry name" value="SF2_C_SNF"/>
    <property type="match status" value="1"/>
</dbReference>
<dbReference type="Pfam" id="PF00176">
    <property type="entry name" value="SNF2-rel_dom"/>
    <property type="match status" value="1"/>
</dbReference>
<feature type="domain" description="Helicase C-terminal" evidence="6">
    <location>
        <begin position="397"/>
        <end position="560"/>
    </location>
</feature>
<sequence>MPATKFKSPFAPPTPVEASGPVPQPRHNPNAPYAILLPRPPRNHPRVIKGCGNKRSPGDIGLVDVVIDPVLGQHLRPHQKEGVQFLYECVMQMKNFHGQGAILADEMGLGKTLQTITLIWTLLKQSPYYGEESCVIKKALIVCPASLIKNWQKEFKKWLGIERLRVFAVDSKSTMTDFTLGKIYPVMIIGYEKLRTVQDELVNTNFDIIVCDEGHRLKTSNIKTAQVIRSFSTMRRIILSGTPIQNDLGELFSMIDFVNPGLFENYSSFKRVFEDPIVKSRQPDCSSSDALLGLERYLTRLTNQFILRRTAQVSYEFLPRKSEFVIFCRPSPLQCAMYRHILDSPYLQNCFSMESSRYLACITVLRKLCNSPKLVLEQAKVSNRHALFQDKSRKLSFVEALLKSIKRNTTERVVLVSNFTQTLDLLEGICTRYHFSFFRLDGSTPTSKRQEYVDKFNAPNCRKFVFLLSAKSGGLGLNLIGASRLIMFDIDWNPSVDLQAMARIYRDGQTRPVYIYRLLSSGTIEEKIYQRQLTKVGLCDSLMDGKTSEKLNKFSIEELKDLFTFHEDEPCLTHTLLGCDCHTVAFPHSPKSKGTGRTQQVSKNGTMSKTSTSFAKKELEEWTHLNIELCRSFALETEVFNDSEILMDINRYINGLADKDKILWFSISDDERDDTNNNRTIVKDDVCLDSTVAFVFLRVW</sequence>
<dbReference type="PROSITE" id="PS51194">
    <property type="entry name" value="HELICASE_CTER"/>
    <property type="match status" value="1"/>
</dbReference>
<gene>
    <name evidence="7" type="ORF">BCR41DRAFT_307346</name>
</gene>
<evidence type="ECO:0000259" key="6">
    <source>
        <dbReference type="PROSITE" id="PS51194"/>
    </source>
</evidence>